<keyword evidence="2" id="KW-1185">Reference proteome</keyword>
<dbReference type="BioCyc" id="LDEL390333:LDB_RS08655-MONOMER"/>
<evidence type="ECO:0000313" key="1">
    <source>
        <dbReference type="EMBL" id="CAI98729.1"/>
    </source>
</evidence>
<accession>Q1G8F5</accession>
<dbReference type="Proteomes" id="UP000001259">
    <property type="component" value="Chromosome"/>
</dbReference>
<evidence type="ECO:0000313" key="2">
    <source>
        <dbReference type="Proteomes" id="UP000001259"/>
    </source>
</evidence>
<name>Q1G8F5_LACDA</name>
<dbReference type="STRING" id="390333.Ldb1991"/>
<gene>
    <name evidence="1" type="ordered locus">Ldb1991</name>
</gene>
<dbReference type="KEGG" id="ldb:Ldb1991"/>
<organism evidence="1 2">
    <name type="scientific">Lactobacillus delbrueckii subsp. bulgaricus (strain ATCC 11842 / DSM 20081 / BCRC 10696 / JCM 1002 / NBRC 13953 / NCIMB 11778 / NCTC 12712 / WDCM 00102 / Lb 14)</name>
    <dbReference type="NCBI Taxonomy" id="390333"/>
    <lineage>
        <taxon>Bacteria</taxon>
        <taxon>Bacillati</taxon>
        <taxon>Bacillota</taxon>
        <taxon>Bacilli</taxon>
        <taxon>Lactobacillales</taxon>
        <taxon>Lactobacillaceae</taxon>
        <taxon>Lactobacillus</taxon>
    </lineage>
</organism>
<dbReference type="HOGENOM" id="CLU_1693249_0_0_9"/>
<reference evidence="1 2" key="1">
    <citation type="journal article" date="2006" name="Proc. Natl. Acad. Sci. U.S.A.">
        <title>The complete genome sequence of Lactobacillus bulgaricus reveals extensive and ongoing reductive evolution.</title>
        <authorList>
            <person name="van de Guchte M."/>
            <person name="Penaud S."/>
            <person name="Grimaldi C."/>
            <person name="Barbe V."/>
            <person name="Bryson K."/>
            <person name="Nicolas P."/>
            <person name="Robert C."/>
            <person name="Oztas S."/>
            <person name="Mangenot S."/>
            <person name="Couloux A."/>
            <person name="Loux V."/>
            <person name="Dervyn R."/>
            <person name="Bossy R."/>
            <person name="Bolotin A."/>
            <person name="Batto J.-M."/>
            <person name="Walunas T."/>
            <person name="Gibrat J.-F."/>
            <person name="Bessieres P."/>
            <person name="Weissenbach J."/>
            <person name="Ehrlich S.D."/>
            <person name="Maguin E."/>
        </authorList>
    </citation>
    <scope>NUCLEOTIDE SEQUENCE [LARGE SCALE GENOMIC DNA]</scope>
    <source>
        <strain evidence="2">ATCC 11842 / DSM 20081 / BCRC 10696 / JCM 1002 / NBRC 13953 / NCIMB 11778 / NCTC 12712 / WDCM 00102 / Lb 14</strain>
    </source>
</reference>
<proteinExistence type="predicted"/>
<dbReference type="AlphaFoldDB" id="Q1G8F5"/>
<protein>
    <submittedName>
        <fullName evidence="1">Uncharacterized protein</fullName>
    </submittedName>
</protein>
<sequence>MGRHSFKLFRNSAREFVAKPFDMADSYYTFLKRMNGEGLTQFLLTSDTMINLLLSFLQSKNNYLAGITLYDDDDVEAKERITNLFKAYMDGLLTDDDIHSRLDYLESAFSIDLDAISIRNNDHGVMTIRSNGVFDTYDVAWVNIVLCELTKAWNR</sequence>
<dbReference type="RefSeq" id="WP_011544266.1">
    <property type="nucleotide sequence ID" value="NC_008054.1"/>
</dbReference>
<dbReference type="EMBL" id="CR954253">
    <property type="protein sequence ID" value="CAI98729.1"/>
    <property type="molecule type" value="Genomic_DNA"/>
</dbReference>